<sequence>MNIKLFICFCSVIYLAGCQSTSPSAPLTPPDILNNVSFEHQPVESVEEIFSLSPEIINQFHQSIHHTPDAKIITRELLTFIFESSTNKLNYVSGSTLTANQTFSQQNANCLSLSILAHALAEELGLDSRFQRVYIPEYWALDQGFNMLTGHVNLKINRQAFESQDGVTRFYNYADSLTVDFDPNSREQGFPTQFIDKSVIAAMFYNNKGAQALVNQQYDRAFSYFKAGIDIAPHYSGSWGNVGILFKLNNQYSAAEQAYQFAIKLDEDNNTAKGNLAILLSLTGREEQAKVIQDELELKRQSNPYYHIAKGNEAYIHNEYQMAMRHYRKALTLDKKSHESYFGLARSYYQLGDTKLAERYLKQAHKSARFSFDIERYQSKLSHLSAAINY</sequence>
<accession>A0A244CV46</accession>
<dbReference type="Gene3D" id="1.25.40.10">
    <property type="entry name" value="Tetratricopeptide repeat domain"/>
    <property type="match status" value="2"/>
</dbReference>
<dbReference type="Proteomes" id="UP000194841">
    <property type="component" value="Unassembled WGS sequence"/>
</dbReference>
<dbReference type="SMART" id="SM00028">
    <property type="entry name" value="TPR"/>
    <property type="match status" value="4"/>
</dbReference>
<feature type="repeat" description="TPR" evidence="1">
    <location>
        <begin position="202"/>
        <end position="235"/>
    </location>
</feature>
<dbReference type="EMBL" id="MWPV01000001">
    <property type="protein sequence ID" value="OUL59451.1"/>
    <property type="molecule type" value="Genomic_DNA"/>
</dbReference>
<dbReference type="InterPro" id="IPR011990">
    <property type="entry name" value="TPR-like_helical_dom_sf"/>
</dbReference>
<reference evidence="2 3" key="1">
    <citation type="submission" date="2017-02" db="EMBL/GenBank/DDBJ databases">
        <title>Pseudoalteromonas ulvae TC14 Genome.</title>
        <authorList>
            <person name="Molmeret M."/>
        </authorList>
    </citation>
    <scope>NUCLEOTIDE SEQUENCE [LARGE SCALE GENOMIC DNA]</scope>
    <source>
        <strain evidence="2">TC14</strain>
    </source>
</reference>
<dbReference type="RefSeq" id="WP_086742841.1">
    <property type="nucleotide sequence ID" value="NZ_MWPV01000001.1"/>
</dbReference>
<proteinExistence type="predicted"/>
<dbReference type="OrthoDB" id="5801251at2"/>
<evidence type="ECO:0000256" key="1">
    <source>
        <dbReference type="PROSITE-ProRule" id="PRU00339"/>
    </source>
</evidence>
<dbReference type="Pfam" id="PF14559">
    <property type="entry name" value="TPR_19"/>
    <property type="match status" value="2"/>
</dbReference>
<organism evidence="2 3">
    <name type="scientific">Pseudoalteromonas ulvae</name>
    <dbReference type="NCBI Taxonomy" id="107327"/>
    <lineage>
        <taxon>Bacteria</taxon>
        <taxon>Pseudomonadati</taxon>
        <taxon>Pseudomonadota</taxon>
        <taxon>Gammaproteobacteria</taxon>
        <taxon>Alteromonadales</taxon>
        <taxon>Pseudoalteromonadaceae</taxon>
        <taxon>Pseudoalteromonas</taxon>
    </lineage>
</organism>
<dbReference type="AlphaFoldDB" id="A0A244CV46"/>
<keyword evidence="1" id="KW-0802">TPR repeat</keyword>
<feature type="repeat" description="TPR" evidence="1">
    <location>
        <begin position="236"/>
        <end position="269"/>
    </location>
</feature>
<dbReference type="PROSITE" id="PS50005">
    <property type="entry name" value="TPR"/>
    <property type="match status" value="2"/>
</dbReference>
<name>A0A244CV46_PSEDV</name>
<comment type="caution">
    <text evidence="2">The sequence shown here is derived from an EMBL/GenBank/DDBJ whole genome shotgun (WGS) entry which is preliminary data.</text>
</comment>
<protein>
    <submittedName>
        <fullName evidence="2">Uncharacterized protein</fullName>
    </submittedName>
</protein>
<gene>
    <name evidence="2" type="ORF">B1199_04060</name>
</gene>
<evidence type="ECO:0000313" key="3">
    <source>
        <dbReference type="Proteomes" id="UP000194841"/>
    </source>
</evidence>
<evidence type="ECO:0000313" key="2">
    <source>
        <dbReference type="EMBL" id="OUL59451.1"/>
    </source>
</evidence>
<dbReference type="PANTHER" id="PTHR12558:SF13">
    <property type="entry name" value="CELL DIVISION CYCLE PROTEIN 27 HOMOLOG"/>
    <property type="match status" value="1"/>
</dbReference>
<dbReference type="PANTHER" id="PTHR12558">
    <property type="entry name" value="CELL DIVISION CYCLE 16,23,27"/>
    <property type="match status" value="1"/>
</dbReference>
<dbReference type="InterPro" id="IPR019734">
    <property type="entry name" value="TPR_rpt"/>
</dbReference>
<keyword evidence="3" id="KW-1185">Reference proteome</keyword>
<dbReference type="SUPFAM" id="SSF48452">
    <property type="entry name" value="TPR-like"/>
    <property type="match status" value="1"/>
</dbReference>